<proteinExistence type="predicted"/>
<accession>A0AAU2GZ00</accession>
<sequence>MSLHSVIRYADWILGADTAPGASGPVYVMECTKCLDASPPSGEKAEPEDWAIKHTTRHHDHGGFRALMTSFARVTPAPGNPLYKEPASR</sequence>
<organism evidence="2">
    <name type="scientific">Streptomyces sp. NBC_00060</name>
    <dbReference type="NCBI Taxonomy" id="2975636"/>
    <lineage>
        <taxon>Bacteria</taxon>
        <taxon>Bacillati</taxon>
        <taxon>Actinomycetota</taxon>
        <taxon>Actinomycetes</taxon>
        <taxon>Kitasatosporales</taxon>
        <taxon>Streptomycetaceae</taxon>
        <taxon>Streptomyces</taxon>
    </lineage>
</organism>
<name>A0AAU2GZ00_9ACTN</name>
<evidence type="ECO:0000259" key="1">
    <source>
        <dbReference type="Pfam" id="PF25232"/>
    </source>
</evidence>
<dbReference type="AlphaFoldDB" id="A0AAU2GZ00"/>
<gene>
    <name evidence="2" type="ORF">OHV25_12845</name>
</gene>
<evidence type="ECO:0000313" key="2">
    <source>
        <dbReference type="EMBL" id="WTU40409.1"/>
    </source>
</evidence>
<dbReference type="InterPro" id="IPR057170">
    <property type="entry name" value="DUF7848"/>
</dbReference>
<dbReference type="Pfam" id="PF25232">
    <property type="entry name" value="DUF7848"/>
    <property type="match status" value="1"/>
</dbReference>
<reference evidence="2" key="1">
    <citation type="submission" date="2022-10" db="EMBL/GenBank/DDBJ databases">
        <title>The complete genomes of actinobacterial strains from the NBC collection.</title>
        <authorList>
            <person name="Joergensen T.S."/>
            <person name="Alvarez Arevalo M."/>
            <person name="Sterndorff E.B."/>
            <person name="Faurdal D."/>
            <person name="Vuksanovic O."/>
            <person name="Mourched A.-S."/>
            <person name="Charusanti P."/>
            <person name="Shaw S."/>
            <person name="Blin K."/>
            <person name="Weber T."/>
        </authorList>
    </citation>
    <scope>NUCLEOTIDE SEQUENCE</scope>
    <source>
        <strain evidence="2">NBC_00060</strain>
    </source>
</reference>
<dbReference type="EMBL" id="CP108253">
    <property type="protein sequence ID" value="WTU40409.1"/>
    <property type="molecule type" value="Genomic_DNA"/>
</dbReference>
<protein>
    <recommendedName>
        <fullName evidence="1">DUF7848 domain-containing protein</fullName>
    </recommendedName>
</protein>
<feature type="domain" description="DUF7848" evidence="1">
    <location>
        <begin position="3"/>
        <end position="78"/>
    </location>
</feature>